<feature type="transmembrane region" description="Helical" evidence="1">
    <location>
        <begin position="98"/>
        <end position="125"/>
    </location>
</feature>
<reference evidence="2 3" key="1">
    <citation type="submission" date="2017-06" db="EMBL/GenBank/DDBJ databases">
        <title>Description of Rhodopirellula bahusiensis sp. nov.</title>
        <authorList>
            <person name="Kizina J."/>
            <person name="Harder J."/>
        </authorList>
    </citation>
    <scope>NUCLEOTIDE SEQUENCE [LARGE SCALE GENOMIC DNA]</scope>
    <source>
        <strain evidence="2 3">SWK21</strain>
    </source>
</reference>
<protein>
    <submittedName>
        <fullName evidence="2">Uncharacterized protein</fullName>
    </submittedName>
</protein>
<name>A0A2G1WCV3_9BACT</name>
<evidence type="ECO:0000256" key="1">
    <source>
        <dbReference type="SAM" id="Phobius"/>
    </source>
</evidence>
<dbReference type="Proteomes" id="UP000225740">
    <property type="component" value="Unassembled WGS sequence"/>
</dbReference>
<dbReference type="AlphaFoldDB" id="A0A2G1WCV3"/>
<proteinExistence type="predicted"/>
<comment type="caution">
    <text evidence="2">The sequence shown here is derived from an EMBL/GenBank/DDBJ whole genome shotgun (WGS) entry which is preliminary data.</text>
</comment>
<organism evidence="2 3">
    <name type="scientific">Rhodopirellula bahusiensis</name>
    <dbReference type="NCBI Taxonomy" id="2014065"/>
    <lineage>
        <taxon>Bacteria</taxon>
        <taxon>Pseudomonadati</taxon>
        <taxon>Planctomycetota</taxon>
        <taxon>Planctomycetia</taxon>
        <taxon>Pirellulales</taxon>
        <taxon>Pirellulaceae</taxon>
        <taxon>Rhodopirellula</taxon>
    </lineage>
</organism>
<keyword evidence="3" id="KW-1185">Reference proteome</keyword>
<keyword evidence="1" id="KW-0472">Membrane</keyword>
<keyword evidence="1" id="KW-1133">Transmembrane helix</keyword>
<dbReference type="EMBL" id="NIZW01000001">
    <property type="protein sequence ID" value="PHQ36874.1"/>
    <property type="molecule type" value="Genomic_DNA"/>
</dbReference>
<accession>A0A2G1WCV3</accession>
<evidence type="ECO:0000313" key="2">
    <source>
        <dbReference type="EMBL" id="PHQ36874.1"/>
    </source>
</evidence>
<evidence type="ECO:0000313" key="3">
    <source>
        <dbReference type="Proteomes" id="UP000225740"/>
    </source>
</evidence>
<sequence length="141" mass="14850">MVMDSGSQDAEQLRLLSIFHYVVAGLLALISLFPLIHLAVGVGLLTGAFDGAGTGEAPPAFMGWLFIAFPLAFIAFGLTMAACVAMAGRKLNQRRGHLFCLVVAGMECCFFPFGTVLGVLTILVLTRPTVRQAFGVADSGV</sequence>
<feature type="transmembrane region" description="Helical" evidence="1">
    <location>
        <begin position="61"/>
        <end position="86"/>
    </location>
</feature>
<dbReference type="OrthoDB" id="281928at2"/>
<keyword evidence="1" id="KW-0812">Transmembrane</keyword>
<gene>
    <name evidence="2" type="ORF">CEE69_00295</name>
</gene>
<feature type="transmembrane region" description="Helical" evidence="1">
    <location>
        <begin position="21"/>
        <end position="49"/>
    </location>
</feature>